<feature type="chain" id="PRO_5020197236" description="Beta-barrel assembly complex subunit BamF" evidence="2">
    <location>
        <begin position="31"/>
        <end position="133"/>
    </location>
</feature>
<feature type="compositionally biased region" description="Basic and acidic residues" evidence="1">
    <location>
        <begin position="72"/>
        <end position="97"/>
    </location>
</feature>
<evidence type="ECO:0000256" key="1">
    <source>
        <dbReference type="SAM" id="MobiDB-lite"/>
    </source>
</evidence>
<feature type="region of interest" description="Disordered" evidence="1">
    <location>
        <begin position="70"/>
        <end position="133"/>
    </location>
</feature>
<dbReference type="Proteomes" id="UP000294881">
    <property type="component" value="Unassembled WGS sequence"/>
</dbReference>
<organism evidence="3 4">
    <name type="scientific">Camelimonas lactis</name>
    <dbReference type="NCBI Taxonomy" id="659006"/>
    <lineage>
        <taxon>Bacteria</taxon>
        <taxon>Pseudomonadati</taxon>
        <taxon>Pseudomonadota</taxon>
        <taxon>Alphaproteobacteria</taxon>
        <taxon>Hyphomicrobiales</taxon>
        <taxon>Chelatococcaceae</taxon>
        <taxon>Camelimonas</taxon>
    </lineage>
</organism>
<evidence type="ECO:0000313" key="4">
    <source>
        <dbReference type="Proteomes" id="UP000294881"/>
    </source>
</evidence>
<dbReference type="EMBL" id="SLWL01000001">
    <property type="protein sequence ID" value="TCO16334.1"/>
    <property type="molecule type" value="Genomic_DNA"/>
</dbReference>
<evidence type="ECO:0000256" key="2">
    <source>
        <dbReference type="SAM" id="SignalP"/>
    </source>
</evidence>
<sequence length="133" mass="13541">MRIMNHRQIRRQARPVGHAAVACAALVAGAVALGGCSAGKSAAKMVGFATDTPPPADFVGAARRPDAAYMKIPRDLPARPSEPRKPDDVKALEKSLEATRSSNAAAGAEAQAAGKTPAPTPAKAPPPEPATAE</sequence>
<reference evidence="3 4" key="1">
    <citation type="submission" date="2019-03" db="EMBL/GenBank/DDBJ databases">
        <title>Genomic Encyclopedia of Type Strains, Phase IV (KMG-IV): sequencing the most valuable type-strain genomes for metagenomic binning, comparative biology and taxonomic classification.</title>
        <authorList>
            <person name="Goeker M."/>
        </authorList>
    </citation>
    <scope>NUCLEOTIDE SEQUENCE [LARGE SCALE GENOMIC DNA]</scope>
    <source>
        <strain evidence="3 4">DSM 22958</strain>
    </source>
</reference>
<dbReference type="RefSeq" id="WP_132002629.1">
    <property type="nucleotide sequence ID" value="NZ_JBHUNN010000002.1"/>
</dbReference>
<gene>
    <name evidence="3" type="ORF">EV666_101589</name>
</gene>
<proteinExistence type="predicted"/>
<comment type="caution">
    <text evidence="3">The sequence shown here is derived from an EMBL/GenBank/DDBJ whole genome shotgun (WGS) entry which is preliminary data.</text>
</comment>
<keyword evidence="4" id="KW-1185">Reference proteome</keyword>
<accession>A0A4R2GYX8</accession>
<evidence type="ECO:0000313" key="3">
    <source>
        <dbReference type="EMBL" id="TCO16334.1"/>
    </source>
</evidence>
<dbReference type="AlphaFoldDB" id="A0A4R2GYX8"/>
<keyword evidence="2" id="KW-0732">Signal</keyword>
<evidence type="ECO:0008006" key="5">
    <source>
        <dbReference type="Google" id="ProtNLM"/>
    </source>
</evidence>
<feature type="signal peptide" evidence="2">
    <location>
        <begin position="1"/>
        <end position="30"/>
    </location>
</feature>
<protein>
    <recommendedName>
        <fullName evidence="5">Beta-barrel assembly complex subunit BamF</fullName>
    </recommendedName>
</protein>
<name>A0A4R2GYX8_9HYPH</name>
<feature type="compositionally biased region" description="Pro residues" evidence="1">
    <location>
        <begin position="118"/>
        <end position="133"/>
    </location>
</feature>
<feature type="compositionally biased region" description="Low complexity" evidence="1">
    <location>
        <begin position="98"/>
        <end position="117"/>
    </location>
</feature>